<gene>
    <name evidence="3" type="ORF">AB0T83_18970</name>
</gene>
<dbReference type="InterPro" id="IPR036680">
    <property type="entry name" value="SPOR-like_sf"/>
</dbReference>
<accession>A0ABV3LBA2</accession>
<protein>
    <submittedName>
        <fullName evidence="3">SPOR domain-containing protein</fullName>
    </submittedName>
</protein>
<feature type="signal peptide" evidence="1">
    <location>
        <begin position="1"/>
        <end position="19"/>
    </location>
</feature>
<evidence type="ECO:0000313" key="3">
    <source>
        <dbReference type="EMBL" id="MEV8468841.1"/>
    </source>
</evidence>
<name>A0ABV3LBA2_9RHOB</name>
<reference evidence="3 4" key="1">
    <citation type="submission" date="2024-07" db="EMBL/GenBank/DDBJ databases">
        <authorList>
            <person name="Kang M."/>
        </authorList>
    </citation>
    <scope>NUCLEOTIDE SEQUENCE [LARGE SCALE GENOMIC DNA]</scope>
    <source>
        <strain evidence="3 4">DFM31</strain>
    </source>
</reference>
<dbReference type="Pfam" id="PF05036">
    <property type="entry name" value="SPOR"/>
    <property type="match status" value="1"/>
</dbReference>
<dbReference type="EMBL" id="JBFBVU010000044">
    <property type="protein sequence ID" value="MEV8468841.1"/>
    <property type="molecule type" value="Genomic_DNA"/>
</dbReference>
<dbReference type="PROSITE" id="PS51724">
    <property type="entry name" value="SPOR"/>
    <property type="match status" value="1"/>
</dbReference>
<dbReference type="InterPro" id="IPR007730">
    <property type="entry name" value="SPOR-like_dom"/>
</dbReference>
<dbReference type="Gene3D" id="3.30.70.1070">
    <property type="entry name" value="Sporulation related repeat"/>
    <property type="match status" value="1"/>
</dbReference>
<dbReference type="Proteomes" id="UP001553161">
    <property type="component" value="Unassembled WGS sequence"/>
</dbReference>
<organism evidence="3 4">
    <name type="scientific">Meridianimarinicoccus marinus</name>
    <dbReference type="NCBI Taxonomy" id="3231483"/>
    <lineage>
        <taxon>Bacteria</taxon>
        <taxon>Pseudomonadati</taxon>
        <taxon>Pseudomonadota</taxon>
        <taxon>Alphaproteobacteria</taxon>
        <taxon>Rhodobacterales</taxon>
        <taxon>Paracoccaceae</taxon>
        <taxon>Meridianimarinicoccus</taxon>
    </lineage>
</organism>
<dbReference type="SUPFAM" id="SSF110997">
    <property type="entry name" value="Sporulation related repeat"/>
    <property type="match status" value="1"/>
</dbReference>
<sequence length="179" mass="18900">MRGQALAIVLAGLAQAAQAGPVEVPPEDFTGPEYVDSAGCHFWRAQLAGQTLWAEVIGIDGQPVCDAPPPVAEVDPNLSPSDALPALAPTRRGVSPTFPQDGRYAQVGAFTSTRKADEIVVALQQAGFSVLRQDFPRGSSRLRVLFVGPLGDPDQAQAGLRDLRGLGFRDAFLRVQGPS</sequence>
<dbReference type="RefSeq" id="WP_366194796.1">
    <property type="nucleotide sequence ID" value="NZ_JBFBVU010000044.1"/>
</dbReference>
<feature type="chain" id="PRO_5046200390" evidence="1">
    <location>
        <begin position="20"/>
        <end position="179"/>
    </location>
</feature>
<proteinExistence type="predicted"/>
<keyword evidence="1" id="KW-0732">Signal</keyword>
<keyword evidence="4" id="KW-1185">Reference proteome</keyword>
<comment type="caution">
    <text evidence="3">The sequence shown here is derived from an EMBL/GenBank/DDBJ whole genome shotgun (WGS) entry which is preliminary data.</text>
</comment>
<evidence type="ECO:0000259" key="2">
    <source>
        <dbReference type="PROSITE" id="PS51724"/>
    </source>
</evidence>
<feature type="domain" description="SPOR" evidence="2">
    <location>
        <begin position="97"/>
        <end position="176"/>
    </location>
</feature>
<evidence type="ECO:0000256" key="1">
    <source>
        <dbReference type="SAM" id="SignalP"/>
    </source>
</evidence>
<evidence type="ECO:0000313" key="4">
    <source>
        <dbReference type="Proteomes" id="UP001553161"/>
    </source>
</evidence>